<evidence type="ECO:0000256" key="1">
    <source>
        <dbReference type="SAM" id="SignalP"/>
    </source>
</evidence>
<dbReference type="AlphaFoldDB" id="S2JAY5"/>
<dbReference type="Proteomes" id="UP000014254">
    <property type="component" value="Unassembled WGS sequence"/>
</dbReference>
<dbReference type="Pfam" id="PF20597">
    <property type="entry name" value="pAdhesive_15"/>
    <property type="match status" value="1"/>
</dbReference>
<name>S2JAY5_MUCC1</name>
<accession>S2JAY5</accession>
<protein>
    <recommendedName>
        <fullName evidence="2">Choice-of-anchor A domain-containing protein</fullName>
    </recommendedName>
</protein>
<dbReference type="InterPro" id="IPR026588">
    <property type="entry name" value="Choice_anch_A"/>
</dbReference>
<dbReference type="OrthoDB" id="2269320at2759"/>
<sequence length="595" mass="65591">MKRLLLFAAASSFLNSVLCAVGKTPLLLEKNLLCQSKELNYWNAIILQDFKAMTPKDAPTTSGMDGPLIIGSDLVIDNYYINSKGSVHCNSHYNESIPLSEYGLYMNKKGDHSTHQHYQIRDAIISGSIRLHGENKVERAGQFNFHDGLVRPMQSCRLLVNSSPHQQETTTISSYENIAKKTSLYLALQKATHTLSKQGQIKSLQSHDDVNDKYYYFNFASCQNNGQCDINTEITHLSDPGVFSQAANTIAWPTDKPIILNIPVARDSTFELAALQVFTSQLPACNTVWNFFTVDDQGILDESAEQSFTVNRMSDNLIGGTFLLPFGNVVDGPSGGFAGQLIASNYKSKGASLYDFEAVDATCHTTSASCWPYFKSNSDVVSTKAEPEQDDLEWMIRRGRQLLPVTMSDQKDQSASMVDEISKAIASTTTVVEILLPSEAVSGSSVSSMLSENSSLLDVLNPQNFFDVDDAAFLDEDKAIVNPAYNEDMEAFLIAHSGQQPGLPVRERPVNFYALHEGPKTTVTSYIGTRTVTHHTMEETSVTKPFTRVKTVFSTTTITSYTGTETFTVALPQKVEAHPTGISFDLVGDRIVTLY</sequence>
<feature type="chain" id="PRO_5004497346" description="Choice-of-anchor A domain-containing protein" evidence="1">
    <location>
        <begin position="20"/>
        <end position="595"/>
    </location>
</feature>
<keyword evidence="1" id="KW-0732">Signal</keyword>
<feature type="signal peptide" evidence="1">
    <location>
        <begin position="1"/>
        <end position="19"/>
    </location>
</feature>
<reference evidence="4" key="1">
    <citation type="submission" date="2013-05" db="EMBL/GenBank/DDBJ databases">
        <title>The Genome sequence of Mucor circinelloides f. circinelloides 1006PhL.</title>
        <authorList>
            <consortium name="The Broad Institute Genomics Platform"/>
            <person name="Cuomo C."/>
            <person name="Earl A."/>
            <person name="Findley K."/>
            <person name="Lee S.C."/>
            <person name="Walker B."/>
            <person name="Young S."/>
            <person name="Zeng Q."/>
            <person name="Gargeya S."/>
            <person name="Fitzgerald M."/>
            <person name="Haas B."/>
            <person name="Abouelleil A."/>
            <person name="Allen A.W."/>
            <person name="Alvarado L."/>
            <person name="Arachchi H.M."/>
            <person name="Berlin A.M."/>
            <person name="Chapman S.B."/>
            <person name="Gainer-Dewar J."/>
            <person name="Goldberg J."/>
            <person name="Griggs A."/>
            <person name="Gujja S."/>
            <person name="Hansen M."/>
            <person name="Howarth C."/>
            <person name="Imamovic A."/>
            <person name="Ireland A."/>
            <person name="Larimer J."/>
            <person name="McCowan C."/>
            <person name="Murphy C."/>
            <person name="Pearson M."/>
            <person name="Poon T.W."/>
            <person name="Priest M."/>
            <person name="Roberts A."/>
            <person name="Saif S."/>
            <person name="Shea T."/>
            <person name="Sisk P."/>
            <person name="Sykes S."/>
            <person name="Wortman J."/>
            <person name="Nusbaum C."/>
            <person name="Birren B."/>
        </authorList>
    </citation>
    <scope>NUCLEOTIDE SEQUENCE [LARGE SCALE GENOMIC DNA]</scope>
    <source>
        <strain evidence="4">1006PhL</strain>
    </source>
</reference>
<evidence type="ECO:0000313" key="3">
    <source>
        <dbReference type="EMBL" id="EPB85607.1"/>
    </source>
</evidence>
<keyword evidence="4" id="KW-1185">Reference proteome</keyword>
<dbReference type="EMBL" id="KE124008">
    <property type="protein sequence ID" value="EPB85607.1"/>
    <property type="molecule type" value="Genomic_DNA"/>
</dbReference>
<evidence type="ECO:0000259" key="2">
    <source>
        <dbReference type="Pfam" id="PF20597"/>
    </source>
</evidence>
<evidence type="ECO:0000313" key="4">
    <source>
        <dbReference type="Proteomes" id="UP000014254"/>
    </source>
</evidence>
<dbReference type="InParanoid" id="S2JAY5"/>
<organism evidence="3 4">
    <name type="scientific">Mucor circinelloides f. circinelloides (strain 1006PhL)</name>
    <name type="common">Mucormycosis agent</name>
    <name type="synonym">Calyptromyces circinelloides</name>
    <dbReference type="NCBI Taxonomy" id="1220926"/>
    <lineage>
        <taxon>Eukaryota</taxon>
        <taxon>Fungi</taxon>
        <taxon>Fungi incertae sedis</taxon>
        <taxon>Mucoromycota</taxon>
        <taxon>Mucoromycotina</taxon>
        <taxon>Mucoromycetes</taxon>
        <taxon>Mucorales</taxon>
        <taxon>Mucorineae</taxon>
        <taxon>Mucoraceae</taxon>
        <taxon>Mucor</taxon>
    </lineage>
</organism>
<dbReference type="OMA" id="LEWMIRR"/>
<dbReference type="STRING" id="1220926.S2JAY5"/>
<gene>
    <name evidence="3" type="ORF">HMPREF1544_07600</name>
</gene>
<dbReference type="VEuPathDB" id="FungiDB:HMPREF1544_07600"/>
<proteinExistence type="predicted"/>
<feature type="domain" description="Choice-of-anchor A" evidence="2">
    <location>
        <begin position="46"/>
        <end position="350"/>
    </location>
</feature>